<dbReference type="GO" id="GO:0004852">
    <property type="term" value="F:uroporphyrinogen-III synthase activity"/>
    <property type="evidence" value="ECO:0007669"/>
    <property type="project" value="InterPro"/>
</dbReference>
<dbReference type="InterPro" id="IPR039793">
    <property type="entry name" value="UROS/Hem4"/>
</dbReference>
<dbReference type="PANTHER" id="PTHR12390">
    <property type="entry name" value="UROPORPHYRINOGEN III SYNTHASE"/>
    <property type="match status" value="1"/>
</dbReference>
<dbReference type="AlphaFoldDB" id="A0A0C3CEC0"/>
<dbReference type="EMBL" id="KN831779">
    <property type="protein sequence ID" value="KIM41981.1"/>
    <property type="molecule type" value="Genomic_DNA"/>
</dbReference>
<dbReference type="GO" id="GO:0005829">
    <property type="term" value="C:cytosol"/>
    <property type="evidence" value="ECO:0007669"/>
    <property type="project" value="TreeGrafter"/>
</dbReference>
<dbReference type="GO" id="GO:0006782">
    <property type="term" value="P:protoporphyrinogen IX biosynthetic process"/>
    <property type="evidence" value="ECO:0007669"/>
    <property type="project" value="UniProtKB-UniPathway"/>
</dbReference>
<gene>
    <name evidence="2" type="ORF">M413DRAFT_445170</name>
</gene>
<reference evidence="2 3" key="1">
    <citation type="submission" date="2014-04" db="EMBL/GenBank/DDBJ databases">
        <authorList>
            <consortium name="DOE Joint Genome Institute"/>
            <person name="Kuo A."/>
            <person name="Gay G."/>
            <person name="Dore J."/>
            <person name="Kohler A."/>
            <person name="Nagy L.G."/>
            <person name="Floudas D."/>
            <person name="Copeland A."/>
            <person name="Barry K.W."/>
            <person name="Cichocki N."/>
            <person name="Veneault-Fourrey C."/>
            <person name="LaButti K."/>
            <person name="Lindquist E.A."/>
            <person name="Lipzen A."/>
            <person name="Lundell T."/>
            <person name="Morin E."/>
            <person name="Murat C."/>
            <person name="Sun H."/>
            <person name="Tunlid A."/>
            <person name="Henrissat B."/>
            <person name="Grigoriev I.V."/>
            <person name="Hibbett D.S."/>
            <person name="Martin F."/>
            <person name="Nordberg H.P."/>
            <person name="Cantor M.N."/>
            <person name="Hua S.X."/>
        </authorList>
    </citation>
    <scope>NUCLEOTIDE SEQUENCE [LARGE SCALE GENOMIC DNA]</scope>
    <source>
        <strain evidence="3">h7</strain>
    </source>
</reference>
<dbReference type="OrthoDB" id="5595751at2759"/>
<dbReference type="UniPathway" id="UPA00251">
    <property type="reaction ID" value="UER00320"/>
</dbReference>
<name>A0A0C3CEC0_HEBCY</name>
<evidence type="ECO:0000259" key="1">
    <source>
        <dbReference type="Pfam" id="PF02602"/>
    </source>
</evidence>
<reference evidence="3" key="2">
    <citation type="submission" date="2015-01" db="EMBL/GenBank/DDBJ databases">
        <title>Evolutionary Origins and Diversification of the Mycorrhizal Mutualists.</title>
        <authorList>
            <consortium name="DOE Joint Genome Institute"/>
            <consortium name="Mycorrhizal Genomics Consortium"/>
            <person name="Kohler A."/>
            <person name="Kuo A."/>
            <person name="Nagy L.G."/>
            <person name="Floudas D."/>
            <person name="Copeland A."/>
            <person name="Barry K.W."/>
            <person name="Cichocki N."/>
            <person name="Veneault-Fourrey C."/>
            <person name="LaButti K."/>
            <person name="Lindquist E.A."/>
            <person name="Lipzen A."/>
            <person name="Lundell T."/>
            <person name="Morin E."/>
            <person name="Murat C."/>
            <person name="Riley R."/>
            <person name="Ohm R."/>
            <person name="Sun H."/>
            <person name="Tunlid A."/>
            <person name="Henrissat B."/>
            <person name="Grigoriev I.V."/>
            <person name="Hibbett D.S."/>
            <person name="Martin F."/>
        </authorList>
    </citation>
    <scope>NUCLEOTIDE SEQUENCE [LARGE SCALE GENOMIC DNA]</scope>
    <source>
        <strain evidence="3">h7</strain>
    </source>
</reference>
<feature type="domain" description="Tetrapyrrole biosynthesis uroporphyrinogen III synthase" evidence="1">
    <location>
        <begin position="11"/>
        <end position="224"/>
    </location>
</feature>
<dbReference type="InterPro" id="IPR003754">
    <property type="entry name" value="4pyrrol_synth_uPrphyn_synth"/>
</dbReference>
<proteinExistence type="predicted"/>
<dbReference type="InterPro" id="IPR036108">
    <property type="entry name" value="4pyrrol_syn_uPrphyn_synt_sf"/>
</dbReference>
<dbReference type="STRING" id="686832.A0A0C3CEC0"/>
<evidence type="ECO:0000313" key="2">
    <source>
        <dbReference type="EMBL" id="KIM41981.1"/>
    </source>
</evidence>
<sequence length="237" mass="25884">MALGLLKEGGQHEESVAGWLRIPFYVVGHGTATALQDAFDFFPTKVDIDIRGESSGNAVTLAPFMLSDIKERPAKILYLTGDKNRDTLTNLLTEGGITLEPLQVYETLGSPRFEEQLLRVLRSPSEEHPPSSWWVAHFAPSAAAFASPILQRYFDFEENLPSTSTLRSDSSDAIPTQAKPAVTTKNSRRAKVAAIGPTTNAFLLDDLGIRVHAMAHKPTPEEILAVIAASDRKTSEL</sequence>
<dbReference type="HOGENOM" id="CLU_051874_0_1_1"/>
<dbReference type="SUPFAM" id="SSF69618">
    <property type="entry name" value="HemD-like"/>
    <property type="match status" value="1"/>
</dbReference>
<organism evidence="2 3">
    <name type="scientific">Hebeloma cylindrosporum</name>
    <dbReference type="NCBI Taxonomy" id="76867"/>
    <lineage>
        <taxon>Eukaryota</taxon>
        <taxon>Fungi</taxon>
        <taxon>Dikarya</taxon>
        <taxon>Basidiomycota</taxon>
        <taxon>Agaricomycotina</taxon>
        <taxon>Agaricomycetes</taxon>
        <taxon>Agaricomycetidae</taxon>
        <taxon>Agaricales</taxon>
        <taxon>Agaricineae</taxon>
        <taxon>Hymenogastraceae</taxon>
        <taxon>Hebeloma</taxon>
    </lineage>
</organism>
<dbReference type="PANTHER" id="PTHR12390:SF0">
    <property type="entry name" value="UROPORPHYRINOGEN-III SYNTHASE"/>
    <property type="match status" value="1"/>
</dbReference>
<accession>A0A0C3CEC0</accession>
<dbReference type="Gene3D" id="3.40.50.10090">
    <property type="match status" value="1"/>
</dbReference>
<evidence type="ECO:0000313" key="3">
    <source>
        <dbReference type="Proteomes" id="UP000053424"/>
    </source>
</evidence>
<keyword evidence="3" id="KW-1185">Reference proteome</keyword>
<protein>
    <recommendedName>
        <fullName evidence="1">Tetrapyrrole biosynthesis uroporphyrinogen III synthase domain-containing protein</fullName>
    </recommendedName>
</protein>
<dbReference type="Proteomes" id="UP000053424">
    <property type="component" value="Unassembled WGS sequence"/>
</dbReference>
<dbReference type="Pfam" id="PF02602">
    <property type="entry name" value="HEM4"/>
    <property type="match status" value="1"/>
</dbReference>
<dbReference type="GO" id="GO:0006780">
    <property type="term" value="P:uroporphyrinogen III biosynthetic process"/>
    <property type="evidence" value="ECO:0007669"/>
    <property type="project" value="InterPro"/>
</dbReference>